<proteinExistence type="predicted"/>
<evidence type="ECO:0000313" key="1">
    <source>
        <dbReference type="Ensembl" id="ENSELUP00000068904.2"/>
    </source>
</evidence>
<dbReference type="Bgee" id="ENSELUG00000027651">
    <property type="expression patterns" value="Expressed in ovary and 3 other cell types or tissues"/>
</dbReference>
<dbReference type="AlphaFoldDB" id="A0A6Q2YS95"/>
<reference evidence="1" key="4">
    <citation type="submission" date="2025-09" db="UniProtKB">
        <authorList>
            <consortium name="Ensembl"/>
        </authorList>
    </citation>
    <scope>IDENTIFICATION</scope>
</reference>
<protein>
    <submittedName>
        <fullName evidence="1">Uncharacterized protein</fullName>
    </submittedName>
</protein>
<sequence length="61" mass="7366">VQTRRLKSYFYFKICCILEPREHSCNRSMLLILIPHVQLTAKCFVLIHLREKQNECPLIFM</sequence>
<organism evidence="1 2">
    <name type="scientific">Esox lucius</name>
    <name type="common">Northern pike</name>
    <dbReference type="NCBI Taxonomy" id="8010"/>
    <lineage>
        <taxon>Eukaryota</taxon>
        <taxon>Metazoa</taxon>
        <taxon>Chordata</taxon>
        <taxon>Craniata</taxon>
        <taxon>Vertebrata</taxon>
        <taxon>Euteleostomi</taxon>
        <taxon>Actinopterygii</taxon>
        <taxon>Neopterygii</taxon>
        <taxon>Teleostei</taxon>
        <taxon>Protacanthopterygii</taxon>
        <taxon>Esociformes</taxon>
        <taxon>Esocidae</taxon>
        <taxon>Esox</taxon>
    </lineage>
</organism>
<dbReference type="InParanoid" id="A0A6Q2YS95"/>
<reference evidence="2" key="1">
    <citation type="journal article" date="2014" name="PLoS ONE">
        <title>The genome and linkage map of the northern pike (Esox lucius): conserved synteny revealed between the salmonid sister group and the Neoteleostei.</title>
        <authorList>
            <person name="Rondeau E.B."/>
            <person name="Minkley D.R."/>
            <person name="Leong J.S."/>
            <person name="Messmer A.M."/>
            <person name="Jantzen J.R."/>
            <person name="von Schalburg K.R."/>
            <person name="Lemon C."/>
            <person name="Bird N.H."/>
            <person name="Koop B.F."/>
        </authorList>
    </citation>
    <scope>NUCLEOTIDE SEQUENCE</scope>
</reference>
<name>A0A6Q2YS95_ESOLU</name>
<keyword evidence="2" id="KW-1185">Reference proteome</keyword>
<reference evidence="1" key="2">
    <citation type="submission" date="2020-02" db="EMBL/GenBank/DDBJ databases">
        <title>Esox lucius (northern pike) genome, fEsoLuc1, primary haplotype.</title>
        <authorList>
            <person name="Myers G."/>
            <person name="Karagic N."/>
            <person name="Meyer A."/>
            <person name="Pippel M."/>
            <person name="Reichard M."/>
            <person name="Winkler S."/>
            <person name="Tracey A."/>
            <person name="Sims Y."/>
            <person name="Howe K."/>
            <person name="Rhie A."/>
            <person name="Formenti G."/>
            <person name="Durbin R."/>
            <person name="Fedrigo O."/>
            <person name="Jarvis E.D."/>
        </authorList>
    </citation>
    <scope>NUCLEOTIDE SEQUENCE [LARGE SCALE GENOMIC DNA]</scope>
</reference>
<reference evidence="1" key="3">
    <citation type="submission" date="2025-08" db="UniProtKB">
        <authorList>
            <consortium name="Ensembl"/>
        </authorList>
    </citation>
    <scope>IDENTIFICATION</scope>
</reference>
<accession>A0A6Q2YS95</accession>
<evidence type="ECO:0000313" key="2">
    <source>
        <dbReference type="Proteomes" id="UP000265140"/>
    </source>
</evidence>
<dbReference type="Ensembl" id="ENSELUT00000074240.2">
    <property type="protein sequence ID" value="ENSELUP00000068904.2"/>
    <property type="gene ID" value="ENSELUG00000027651.2"/>
</dbReference>
<dbReference type="Proteomes" id="UP000265140">
    <property type="component" value="Chromosome 11"/>
</dbReference>